<keyword evidence="2" id="KW-1185">Reference proteome</keyword>
<proteinExistence type="predicted"/>
<dbReference type="OrthoDB" id="9796999at2"/>
<dbReference type="AlphaFoldDB" id="A0A0S7C1K6"/>
<dbReference type="STRING" id="1678841.TBC1_111182"/>
<accession>A0A0S7C1K6</accession>
<protein>
    <submittedName>
        <fullName evidence="1">Uncharacterized conserved protein YdeI, YjbR/CyaY-like superfamily, DUF1801 family</fullName>
    </submittedName>
</protein>
<sequence>MEVMYFRESSEFREWLEENHSHVKEIWLGFLKKRKGVIHGFYYPEAVEIALCYGWIDGLTRSVDESRYKVRFTPRKTKSVWSSINIKRVETLKEAGLMHPAGLAVYEARNKKRTDSANFLRENGRLTPEMEQEFMKHPNAYAWFCNTSASYRKTCIYWILNARQEVTRAKRLGILIECSGQQVRIPLLRTDPGHRKPRES</sequence>
<evidence type="ECO:0000313" key="2">
    <source>
        <dbReference type="Proteomes" id="UP000053091"/>
    </source>
</evidence>
<name>A0A0S7C1K6_9BACT</name>
<evidence type="ECO:0000313" key="1">
    <source>
        <dbReference type="EMBL" id="GAP43040.1"/>
    </source>
</evidence>
<dbReference type="EMBL" id="DF968182">
    <property type="protein sequence ID" value="GAP43040.1"/>
    <property type="molecule type" value="Genomic_DNA"/>
</dbReference>
<dbReference type="Pfam" id="PF13376">
    <property type="entry name" value="OmdA"/>
    <property type="match status" value="1"/>
</dbReference>
<dbReference type="Proteomes" id="UP000053091">
    <property type="component" value="Unassembled WGS sequence"/>
</dbReference>
<gene>
    <name evidence="1" type="ORF">TBC1_111182</name>
</gene>
<organism evidence="1">
    <name type="scientific">Lentimicrobium saccharophilum</name>
    <dbReference type="NCBI Taxonomy" id="1678841"/>
    <lineage>
        <taxon>Bacteria</taxon>
        <taxon>Pseudomonadati</taxon>
        <taxon>Bacteroidota</taxon>
        <taxon>Bacteroidia</taxon>
        <taxon>Bacteroidales</taxon>
        <taxon>Lentimicrobiaceae</taxon>
        <taxon>Lentimicrobium</taxon>
    </lineage>
</organism>
<reference evidence="1" key="1">
    <citation type="journal article" date="2015" name="Genome Announc.">
        <title>Draft Genome Sequence of Bacteroidales Strain TBC1, a Novel Isolate from a Methanogenic Wastewater Treatment System.</title>
        <authorList>
            <person name="Tourlousse D.M."/>
            <person name="Matsuura N."/>
            <person name="Sun L."/>
            <person name="Toyonaga M."/>
            <person name="Kuroda K."/>
            <person name="Ohashi A."/>
            <person name="Cruz R."/>
            <person name="Yamaguchi T."/>
            <person name="Sekiguchi Y."/>
        </authorList>
    </citation>
    <scope>NUCLEOTIDE SEQUENCE [LARGE SCALE GENOMIC DNA]</scope>
    <source>
        <strain evidence="1">TBC1</strain>
    </source>
</reference>